<sequence length="55" mass="6358">MSYLSQLQNPIHDNSDLDLISKQLEQTETEDAKIKELVFESLKKGIKKLKQLTLN</sequence>
<evidence type="ECO:0000313" key="2">
    <source>
        <dbReference type="Proteomes" id="UP001529085"/>
    </source>
</evidence>
<comment type="caution">
    <text evidence="1">The sequence shown here is derived from an EMBL/GenBank/DDBJ whole genome shotgun (WGS) entry which is preliminary data.</text>
</comment>
<reference evidence="1 2" key="1">
    <citation type="submission" date="2023-03" db="EMBL/GenBank/DDBJ databases">
        <title>Strain YYF002 represents a novel species in the genus Winogradskyella isolated from seawater.</title>
        <authorList>
            <person name="Fu Z.-Y."/>
        </authorList>
    </citation>
    <scope>NUCLEOTIDE SEQUENCE [LARGE SCALE GENOMIC DNA]</scope>
    <source>
        <strain evidence="1 2">YYF002</strain>
    </source>
</reference>
<accession>A0ABT6G2C6</accession>
<organism evidence="1 2">
    <name type="scientific">Winogradskyella marincola</name>
    <dbReference type="NCBI Taxonomy" id="3037795"/>
    <lineage>
        <taxon>Bacteria</taxon>
        <taxon>Pseudomonadati</taxon>
        <taxon>Bacteroidota</taxon>
        <taxon>Flavobacteriia</taxon>
        <taxon>Flavobacteriales</taxon>
        <taxon>Flavobacteriaceae</taxon>
        <taxon>Winogradskyella</taxon>
    </lineage>
</organism>
<gene>
    <name evidence="1" type="ORF">P7122_09970</name>
</gene>
<keyword evidence="2" id="KW-1185">Reference proteome</keyword>
<evidence type="ECO:0000313" key="1">
    <source>
        <dbReference type="EMBL" id="MDG4716200.1"/>
    </source>
</evidence>
<proteinExistence type="predicted"/>
<dbReference type="RefSeq" id="WP_278005650.1">
    <property type="nucleotide sequence ID" value="NZ_JARSBN010000005.1"/>
</dbReference>
<dbReference type="Proteomes" id="UP001529085">
    <property type="component" value="Unassembled WGS sequence"/>
</dbReference>
<protein>
    <submittedName>
        <fullName evidence="1">Uncharacterized protein</fullName>
    </submittedName>
</protein>
<dbReference type="EMBL" id="JARSBN010000005">
    <property type="protein sequence ID" value="MDG4716200.1"/>
    <property type="molecule type" value="Genomic_DNA"/>
</dbReference>
<name>A0ABT6G2C6_9FLAO</name>